<dbReference type="RefSeq" id="WP_066612410.1">
    <property type="nucleotide sequence ID" value="NZ_LQQU01000023.1"/>
</dbReference>
<sequence>MSTIDIPTRQRWMRALALSPRTALESGLAPHLPPPGACRWLRRPQTGLVMVEARSGGSGARFNLGELSVTRASVAVGERVGHAWIGGGDARHAELAALADALLQDDARHAELMAGVIAPLEDAIAARRASASRAAAASRVEFFTMVRGE</sequence>
<dbReference type="Pfam" id="PF06754">
    <property type="entry name" value="PhnG"/>
    <property type="match status" value="1"/>
</dbReference>
<dbReference type="GO" id="GO:0016829">
    <property type="term" value="F:lyase activity"/>
    <property type="evidence" value="ECO:0007669"/>
    <property type="project" value="UniProtKB-KW"/>
</dbReference>
<accession>A0A165F6C7</accession>
<keyword evidence="2" id="KW-1185">Reference proteome</keyword>
<dbReference type="Proteomes" id="UP000076625">
    <property type="component" value="Unassembled WGS sequence"/>
</dbReference>
<gene>
    <name evidence="1" type="ORF">AVW16_00430</name>
</gene>
<comment type="caution">
    <text evidence="1">The sequence shown here is derived from an EMBL/GenBank/DDBJ whole genome shotgun (WGS) entry which is preliminary data.</text>
</comment>
<dbReference type="AlphaFoldDB" id="A0A165F6C7"/>
<organism evidence="1 2">
    <name type="scientific">Crenobacter luteus</name>
    <dbReference type="NCBI Taxonomy" id="1452487"/>
    <lineage>
        <taxon>Bacteria</taxon>
        <taxon>Pseudomonadati</taxon>
        <taxon>Pseudomonadota</taxon>
        <taxon>Betaproteobacteria</taxon>
        <taxon>Neisseriales</taxon>
        <taxon>Neisseriaceae</taxon>
        <taxon>Crenobacter</taxon>
    </lineage>
</organism>
<protein>
    <submittedName>
        <fullName evidence="1">Phosphonate C-P lyase system protein PhnG</fullName>
    </submittedName>
</protein>
<dbReference type="GO" id="GO:0015716">
    <property type="term" value="P:organic phosphonate transport"/>
    <property type="evidence" value="ECO:0007669"/>
    <property type="project" value="InterPro"/>
</dbReference>
<evidence type="ECO:0000313" key="1">
    <source>
        <dbReference type="EMBL" id="KZE31684.1"/>
    </source>
</evidence>
<dbReference type="GO" id="GO:0019634">
    <property type="term" value="P:organic phosphonate metabolic process"/>
    <property type="evidence" value="ECO:0007669"/>
    <property type="project" value="InterPro"/>
</dbReference>
<proteinExistence type="predicted"/>
<keyword evidence="1" id="KW-0456">Lyase</keyword>
<name>A0A165F6C7_9NEIS</name>
<evidence type="ECO:0000313" key="2">
    <source>
        <dbReference type="Proteomes" id="UP000076625"/>
    </source>
</evidence>
<dbReference type="NCBIfam" id="TIGR03293">
    <property type="entry name" value="PhnG_redo"/>
    <property type="match status" value="1"/>
</dbReference>
<dbReference type="STRING" id="1452487.AVW16_00430"/>
<reference evidence="2" key="1">
    <citation type="submission" date="2016-01" db="EMBL/GenBank/DDBJ databases">
        <title>Draft genome of Chromobacterium sp. F49.</title>
        <authorList>
            <person name="Hong K.W."/>
        </authorList>
    </citation>
    <scope>NUCLEOTIDE SEQUENCE [LARGE SCALE GENOMIC DNA]</scope>
    <source>
        <strain evidence="2">CN10</strain>
    </source>
</reference>
<dbReference type="EMBL" id="LQQU01000023">
    <property type="protein sequence ID" value="KZE31684.1"/>
    <property type="molecule type" value="Genomic_DNA"/>
</dbReference>
<dbReference type="InterPro" id="IPR009609">
    <property type="entry name" value="Phosphonate_metab_PhnG"/>
</dbReference>